<reference evidence="9 10" key="1">
    <citation type="submission" date="2016-03" db="EMBL/GenBank/DDBJ databases">
        <title>Genome sequence of Providencia stuartii strain, isolated from the salivary glands of larval Lucilia sericata.</title>
        <authorList>
            <person name="Yuan Y."/>
            <person name="Zhang Y."/>
            <person name="Fu S."/>
            <person name="Crippen T.L."/>
            <person name="Visi D."/>
            <person name="Benbow M.E."/>
            <person name="Allen M."/>
            <person name="Tomberlin J.K."/>
            <person name="Sze S.-H."/>
            <person name="Tarone A.M."/>
        </authorList>
    </citation>
    <scope>NUCLEOTIDE SEQUENCE [LARGE SCALE GENOMIC DNA]</scope>
    <source>
        <strain evidence="9 10">Crippen</strain>
    </source>
</reference>
<dbReference type="InterPro" id="IPR002481">
    <property type="entry name" value="FUR"/>
</dbReference>
<dbReference type="PANTHER" id="PTHR33202">
    <property type="entry name" value="ZINC UPTAKE REGULATION PROTEIN"/>
    <property type="match status" value="1"/>
</dbReference>
<dbReference type="SUPFAM" id="SSF46785">
    <property type="entry name" value="Winged helix' DNA-binding domain"/>
    <property type="match status" value="1"/>
</dbReference>
<evidence type="ECO:0000313" key="10">
    <source>
        <dbReference type="Proteomes" id="UP000179588"/>
    </source>
</evidence>
<dbReference type="Gene3D" id="1.10.10.10">
    <property type="entry name" value="Winged helix-like DNA-binding domain superfamily/Winged helix DNA-binding domain"/>
    <property type="match status" value="1"/>
</dbReference>
<organism evidence="9 10">
    <name type="scientific">Providencia stuartii</name>
    <dbReference type="NCBI Taxonomy" id="588"/>
    <lineage>
        <taxon>Bacteria</taxon>
        <taxon>Pseudomonadati</taxon>
        <taxon>Pseudomonadota</taxon>
        <taxon>Gammaproteobacteria</taxon>
        <taxon>Enterobacterales</taxon>
        <taxon>Morganellaceae</taxon>
        <taxon>Providencia</taxon>
    </lineage>
</organism>
<evidence type="ECO:0000256" key="2">
    <source>
        <dbReference type="ARBA" id="ARBA00022491"/>
    </source>
</evidence>
<dbReference type="PANTHER" id="PTHR33202:SF6">
    <property type="entry name" value="ZINC UPTAKE REGULATION PROTEIN"/>
    <property type="match status" value="1"/>
</dbReference>
<feature type="binding site" evidence="7">
    <location>
        <position position="143"/>
    </location>
    <ligand>
        <name>Zn(2+)</name>
        <dbReference type="ChEBI" id="CHEBI:29105"/>
    </ligand>
</feature>
<dbReference type="RefSeq" id="WP_070925771.1">
    <property type="nucleotide sequence ID" value="NZ_CANMXG010000053.1"/>
</dbReference>
<sequence length="173" mass="19555">MKKMNEEKLLAMAARLCGARGVRLTSQRETVLRLIAKQHGAISAYDLLDLLREVEPQAKPPTVYRALEFLMEQSFIHKIESTNSYVICHHFDNPSHISVMLICDHCGSVAESDCGVIEAAILELAKQNQFQLRHTVVENHGVCQACSEIVNCRDHEHCDHDHQQPSVKTKKKT</sequence>
<keyword evidence="10" id="KW-1185">Reference proteome</keyword>
<comment type="caution">
    <text evidence="9">The sequence shown here is derived from an EMBL/GenBank/DDBJ whole genome shotgun (WGS) entry which is preliminary data.</text>
</comment>
<keyword evidence="3 7" id="KW-0862">Zinc</keyword>
<dbReference type="OrthoDB" id="9801127at2"/>
<keyword evidence="4" id="KW-0805">Transcription regulation</keyword>
<feature type="binding site" evidence="8">
    <location>
        <position position="118"/>
    </location>
    <ligand>
        <name>Fe cation</name>
        <dbReference type="ChEBI" id="CHEBI:24875"/>
    </ligand>
</feature>
<protein>
    <submittedName>
        <fullName evidence="9">Transcriptional repressor</fullName>
    </submittedName>
</protein>
<dbReference type="Proteomes" id="UP000179588">
    <property type="component" value="Unassembled WGS sequence"/>
</dbReference>
<keyword evidence="8" id="KW-0408">Iron</keyword>
<dbReference type="GO" id="GO:1900376">
    <property type="term" value="P:regulation of secondary metabolite biosynthetic process"/>
    <property type="evidence" value="ECO:0007669"/>
    <property type="project" value="TreeGrafter"/>
</dbReference>
<accession>A0A1S1HSK3</accession>
<dbReference type="InterPro" id="IPR043135">
    <property type="entry name" value="Fur_C"/>
</dbReference>
<comment type="cofactor">
    <cofactor evidence="7">
        <name>Zn(2+)</name>
        <dbReference type="ChEBI" id="CHEBI:29105"/>
    </cofactor>
    <text evidence="7">Binds 1 zinc ion per subunit.</text>
</comment>
<evidence type="ECO:0000256" key="1">
    <source>
        <dbReference type="ARBA" id="ARBA00007957"/>
    </source>
</evidence>
<keyword evidence="6" id="KW-0804">Transcription</keyword>
<gene>
    <name evidence="9" type="ORF">A3Q29_15035</name>
</gene>
<dbReference type="GO" id="GO:0008270">
    <property type="term" value="F:zinc ion binding"/>
    <property type="evidence" value="ECO:0007669"/>
    <property type="project" value="TreeGrafter"/>
</dbReference>
<dbReference type="GO" id="GO:0003700">
    <property type="term" value="F:DNA-binding transcription factor activity"/>
    <property type="evidence" value="ECO:0007669"/>
    <property type="project" value="InterPro"/>
</dbReference>
<dbReference type="CDD" id="cd07153">
    <property type="entry name" value="Fur_like"/>
    <property type="match status" value="1"/>
</dbReference>
<dbReference type="Gene3D" id="3.30.1490.190">
    <property type="match status" value="1"/>
</dbReference>
<dbReference type="InterPro" id="IPR036390">
    <property type="entry name" value="WH_DNA-bd_sf"/>
</dbReference>
<keyword evidence="2" id="KW-0678">Repressor</keyword>
<name>A0A1S1HSK3_PROST</name>
<evidence type="ECO:0000256" key="6">
    <source>
        <dbReference type="ARBA" id="ARBA00023163"/>
    </source>
</evidence>
<feature type="binding site" evidence="7">
    <location>
        <position position="106"/>
    </location>
    <ligand>
        <name>Zn(2+)</name>
        <dbReference type="ChEBI" id="CHEBI:29105"/>
    </ligand>
</feature>
<evidence type="ECO:0000256" key="8">
    <source>
        <dbReference type="PIRSR" id="PIRSR602481-2"/>
    </source>
</evidence>
<feature type="binding site" evidence="7">
    <location>
        <position position="146"/>
    </location>
    <ligand>
        <name>Zn(2+)</name>
        <dbReference type="ChEBI" id="CHEBI:29105"/>
    </ligand>
</feature>
<feature type="binding site" evidence="7">
    <location>
        <position position="103"/>
    </location>
    <ligand>
        <name>Zn(2+)</name>
        <dbReference type="ChEBI" id="CHEBI:29105"/>
    </ligand>
</feature>
<comment type="similarity">
    <text evidence="1">Belongs to the Fur family.</text>
</comment>
<dbReference type="FunFam" id="1.10.10.10:FF:000137">
    <property type="entry name" value="Zinc uptake transcriptional repressor"/>
    <property type="match status" value="1"/>
</dbReference>
<evidence type="ECO:0000256" key="4">
    <source>
        <dbReference type="ARBA" id="ARBA00023015"/>
    </source>
</evidence>
<dbReference type="NCBIfam" id="NF008646">
    <property type="entry name" value="PRK11639.1"/>
    <property type="match status" value="1"/>
</dbReference>
<proteinExistence type="inferred from homology"/>
<evidence type="ECO:0000256" key="5">
    <source>
        <dbReference type="ARBA" id="ARBA00023125"/>
    </source>
</evidence>
<dbReference type="Pfam" id="PF01475">
    <property type="entry name" value="FUR"/>
    <property type="match status" value="1"/>
</dbReference>
<dbReference type="GO" id="GO:0005829">
    <property type="term" value="C:cytosol"/>
    <property type="evidence" value="ECO:0007669"/>
    <property type="project" value="TreeGrafter"/>
</dbReference>
<evidence type="ECO:0000256" key="3">
    <source>
        <dbReference type="ARBA" id="ARBA00022833"/>
    </source>
</evidence>
<dbReference type="EMBL" id="LVIE01000057">
    <property type="protein sequence ID" value="OHT25225.1"/>
    <property type="molecule type" value="Genomic_DNA"/>
</dbReference>
<dbReference type="GO" id="GO:0000976">
    <property type="term" value="F:transcription cis-regulatory region binding"/>
    <property type="evidence" value="ECO:0007669"/>
    <property type="project" value="TreeGrafter"/>
</dbReference>
<dbReference type="InterPro" id="IPR036388">
    <property type="entry name" value="WH-like_DNA-bd_sf"/>
</dbReference>
<evidence type="ECO:0000313" key="9">
    <source>
        <dbReference type="EMBL" id="OHT25225.1"/>
    </source>
</evidence>
<dbReference type="GO" id="GO:0045892">
    <property type="term" value="P:negative regulation of DNA-templated transcription"/>
    <property type="evidence" value="ECO:0007669"/>
    <property type="project" value="TreeGrafter"/>
</dbReference>
<evidence type="ECO:0000256" key="7">
    <source>
        <dbReference type="PIRSR" id="PIRSR602481-1"/>
    </source>
</evidence>
<keyword evidence="7" id="KW-0479">Metal-binding</keyword>
<keyword evidence="5" id="KW-0238">DNA-binding</keyword>
<comment type="cofactor">
    <cofactor evidence="8">
        <name>Mn(2+)</name>
        <dbReference type="ChEBI" id="CHEBI:29035"/>
    </cofactor>
    <cofactor evidence="8">
        <name>Fe(2+)</name>
        <dbReference type="ChEBI" id="CHEBI:29033"/>
    </cofactor>
    <text evidence="8">Binds 1 Mn(2+) or Fe(2+) ion per subunit.</text>
</comment>
<dbReference type="AlphaFoldDB" id="A0A1S1HSK3"/>